<dbReference type="InterPro" id="IPR056823">
    <property type="entry name" value="TEN-like_YD-shell"/>
</dbReference>
<evidence type="ECO:0000313" key="5">
    <source>
        <dbReference type="EMBL" id="XCO75395.1"/>
    </source>
</evidence>
<evidence type="ECO:0000259" key="3">
    <source>
        <dbReference type="Pfam" id="PF20148"/>
    </source>
</evidence>
<dbReference type="Pfam" id="PF05593">
    <property type="entry name" value="RHS_repeat"/>
    <property type="match status" value="2"/>
</dbReference>
<dbReference type="InterPro" id="IPR022385">
    <property type="entry name" value="Rhs_assc_core"/>
</dbReference>
<dbReference type="NCBIfam" id="TIGR01643">
    <property type="entry name" value="YD_repeat_2x"/>
    <property type="match status" value="2"/>
</dbReference>
<dbReference type="Pfam" id="PF25023">
    <property type="entry name" value="TEN_YD-shell"/>
    <property type="match status" value="1"/>
</dbReference>
<sequence length="1549" mass="169416">MDIGHGGQAQAAGAKEAGRGALKVESKLSFAIALALGLSPAVAQAEFPPETGQSLHPAPGPVWQGAWPATYTLRHAVRSCKQDKKKALEEAAAAAPPDEGTNPRKWVNLDCKREVVLPEVTSGRVSVHLEVGNRYDLPPYNNPPDPPIDRYTYWYGSFNGFWPLKDGEEDNGKNLGKSDCANTCVGNPIVVNAANKYQFEVDYAGTGGRGLKFERFYNSAPEAQSVSLGVGWRHTYSRNLELHDFSPDKKTLIIHRDDGMQILFRESNGLWLPTADVRMKIKPVIEAGVPQIWELSNPADGSTETYDASGRLVAIDYDDGYRLDIAYSGGRLSQVTDAQGRVLSIARRSDGLISTVTDPAGVVYTYKYGSPTLPAWPELSDYRLDKVTATSGYAREYRYDTGSEPYRNGLLTQILDETGAVKASFSYDASGNSISTEHTGGAERYTIQPGVGGTTEVVYANGLKMRYRFTNINGRTLPLDVERICTTSDCSATASYSYDAAGYLDRVTGFDGVKDYDYNSKGQLIQRIDAPGTNVARKVQFDWHPSFDVPLERRVYDPNGNLWTKEQWTYNARGQQLTSSAIDPASGEVRTTTTTYCEAADVQAGTCPIVGLTIRVDGPRTDVNDVTTFSYYAQDDSGCSTPSGLCSHRRGDVFREVNAAGHVTEYLAYDRAGRPISVKDANGVVTDVEYDLRGQLKRQLVRGGISGSEADDSITTIEYDATGALKKATDADGFATVLEYDAAGRLTDVLDASGNRIRYTLDNEGRPEKTEVLDSVGSLAQSMSTVRNQLGWIKSIKDAYGRSTIISYHKNGSRNYTTDALGTQTIEQTDELNRPSRVILGANGSSSNGALYQYDPNDQLISAYDGMSRVTSYERNRFGQPLSLAGPATGTTVYSYDKAGNVRTERDADGRERVSTYDAIGRTISIAFSADSSLNITNTYDVAPTACNASERFPVGRLSKTVDASGSTEYCYDWQGRLTRKIQILNGRPFVQLYGYSKAGRVSSVVYPSGVRVDYGVSPNGGIGAITLTRPAQTSQKVLLGVEHYPFGPAKKITFGNGRILARTYDLNYSPTAIQDASADGLSLGYSFNEVGDIAALRQGNLSNPPVRRYQHDSFGQLTAMKSGSDAQLKDYIYNPYSLSRTTEVTNGATSTTATYDSATGRLIQWNGKARAYDASGNTISNGGSALEFVYNSAGRVSAVKVNGATAMSYKYNAKGERVQRQGAFGLDYSTYDLSGRFLGRYDSTGKAVQEVIWLADTPVSVDAGGKLYYVEADHLGTPRVVIDPARQKAVWKWDAAGSPFGGDAPNQDPDQDGTPFVFDLRFPGQQFDSVSGTHYNIHRDYDPSTGTYLQSDPLGILGGMNTYNYVSNSPLIWGDPLGLLQWNELPTQELWGRVTRGATSRTFPGDGLAQFEPGSLARTTIDWAIKPQCKCSEGQFRLDEFIVDVGVQILLRTSYSTQTFARQTVTAEYDHVRDLRSWMSRARRKAEKKEQELRRSVYMSEADCLTQSKNGLQKFLQGSVKPAVLRSKKRYDEGRSPAHAIESNEADL</sequence>
<evidence type="ECO:0000256" key="2">
    <source>
        <dbReference type="SAM" id="MobiDB-lite"/>
    </source>
</evidence>
<dbReference type="InterPro" id="IPR050708">
    <property type="entry name" value="T6SS_VgrG/RHS"/>
</dbReference>
<feature type="domain" description="Teneurin-like YD-shell" evidence="4">
    <location>
        <begin position="1108"/>
        <end position="1353"/>
    </location>
</feature>
<dbReference type="InterPro" id="IPR006530">
    <property type="entry name" value="YD"/>
</dbReference>
<dbReference type="Gene3D" id="2.180.10.10">
    <property type="entry name" value="RHS repeat-associated core"/>
    <property type="match status" value="2"/>
</dbReference>
<dbReference type="InterPro" id="IPR045351">
    <property type="entry name" value="DUF6531"/>
</dbReference>
<dbReference type="Gene3D" id="3.90.930.1">
    <property type="match status" value="1"/>
</dbReference>
<reference evidence="5" key="1">
    <citation type="submission" date="2024-06" db="EMBL/GenBank/DDBJ databases">
        <authorList>
            <person name="Li S."/>
        </authorList>
    </citation>
    <scope>NUCLEOTIDE SEQUENCE</scope>
    <source>
        <strain evidence="5">SR10</strain>
    </source>
</reference>
<evidence type="ECO:0000256" key="1">
    <source>
        <dbReference type="ARBA" id="ARBA00022737"/>
    </source>
</evidence>
<gene>
    <name evidence="5" type="ORF">ABU614_00935</name>
</gene>
<dbReference type="PANTHER" id="PTHR32305:SF15">
    <property type="entry name" value="PROTEIN RHSA-RELATED"/>
    <property type="match status" value="1"/>
</dbReference>
<dbReference type="Pfam" id="PF20148">
    <property type="entry name" value="DUF6531"/>
    <property type="match status" value="1"/>
</dbReference>
<protein>
    <submittedName>
        <fullName evidence="5">RHS repeat-associated core domain-containing protein</fullName>
    </submittedName>
</protein>
<dbReference type="PANTHER" id="PTHR32305">
    <property type="match status" value="1"/>
</dbReference>
<feature type="domain" description="DUF6531" evidence="3">
    <location>
        <begin position="186"/>
        <end position="264"/>
    </location>
</feature>
<dbReference type="InterPro" id="IPR031325">
    <property type="entry name" value="RHS_repeat"/>
</dbReference>
<evidence type="ECO:0000259" key="4">
    <source>
        <dbReference type="Pfam" id="PF25023"/>
    </source>
</evidence>
<name>A0AAU8MSZ3_9GAMM</name>
<proteinExistence type="predicted"/>
<organism evidence="5">
    <name type="scientific">Lysobacter firmicutimachus</name>
    <dbReference type="NCBI Taxonomy" id="1792846"/>
    <lineage>
        <taxon>Bacteria</taxon>
        <taxon>Pseudomonadati</taxon>
        <taxon>Pseudomonadota</taxon>
        <taxon>Gammaproteobacteria</taxon>
        <taxon>Lysobacterales</taxon>
        <taxon>Lysobacteraceae</taxon>
        <taxon>Lysobacter</taxon>
    </lineage>
</organism>
<accession>A0AAU8MSZ3</accession>
<keyword evidence="1" id="KW-0677">Repeat</keyword>
<dbReference type="EMBL" id="CP159925">
    <property type="protein sequence ID" value="XCO75395.1"/>
    <property type="molecule type" value="Genomic_DNA"/>
</dbReference>
<dbReference type="NCBIfam" id="TIGR03696">
    <property type="entry name" value="Rhs_assc_core"/>
    <property type="match status" value="1"/>
</dbReference>
<dbReference type="RefSeq" id="WP_363798365.1">
    <property type="nucleotide sequence ID" value="NZ_CP159925.1"/>
</dbReference>
<feature type="region of interest" description="Disordered" evidence="2">
    <location>
        <begin position="1527"/>
        <end position="1549"/>
    </location>
</feature>